<name>A0A8C4TZU5_FALTI</name>
<organism evidence="1 2">
    <name type="scientific">Falco tinnunculus</name>
    <name type="common">Common kestrel</name>
    <dbReference type="NCBI Taxonomy" id="100819"/>
    <lineage>
        <taxon>Eukaryota</taxon>
        <taxon>Metazoa</taxon>
        <taxon>Chordata</taxon>
        <taxon>Craniata</taxon>
        <taxon>Vertebrata</taxon>
        <taxon>Euteleostomi</taxon>
        <taxon>Archelosauria</taxon>
        <taxon>Archosauria</taxon>
        <taxon>Dinosauria</taxon>
        <taxon>Saurischia</taxon>
        <taxon>Theropoda</taxon>
        <taxon>Coelurosauria</taxon>
        <taxon>Aves</taxon>
        <taxon>Neognathae</taxon>
        <taxon>Neoaves</taxon>
        <taxon>Telluraves</taxon>
        <taxon>Australaves</taxon>
        <taxon>Falconiformes</taxon>
        <taxon>Falconidae</taxon>
        <taxon>Falco</taxon>
    </lineage>
</organism>
<reference evidence="1" key="1">
    <citation type="submission" date="2025-08" db="UniProtKB">
        <authorList>
            <consortium name="Ensembl"/>
        </authorList>
    </citation>
    <scope>IDENTIFICATION</scope>
</reference>
<evidence type="ECO:0000313" key="2">
    <source>
        <dbReference type="Proteomes" id="UP000694562"/>
    </source>
</evidence>
<reference evidence="1" key="2">
    <citation type="submission" date="2025-09" db="UniProtKB">
        <authorList>
            <consortium name="Ensembl"/>
        </authorList>
    </citation>
    <scope>IDENTIFICATION</scope>
</reference>
<proteinExistence type="predicted"/>
<keyword evidence="2" id="KW-1185">Reference proteome</keyword>
<evidence type="ECO:0000313" key="1">
    <source>
        <dbReference type="Ensembl" id="ENSFTIP00000003424.1"/>
    </source>
</evidence>
<sequence>IHEKKTAILGPPSPTAVLAHNSSIAGYESLLSLPVCFLSGSRELPSNKILFLIPSLSTLWRILCWAKLYLQ</sequence>
<dbReference type="AlphaFoldDB" id="A0A8C4TZU5"/>
<dbReference type="OrthoDB" id="10337078at2759"/>
<accession>A0A8C4TZU5</accession>
<dbReference type="Proteomes" id="UP000694562">
    <property type="component" value="Unplaced"/>
</dbReference>
<protein>
    <submittedName>
        <fullName evidence="1">Uncharacterized protein</fullName>
    </submittedName>
</protein>
<dbReference type="Ensembl" id="ENSFTIT00000003573.1">
    <property type="protein sequence ID" value="ENSFTIP00000003424.1"/>
    <property type="gene ID" value="ENSFTIG00000002339.1"/>
</dbReference>